<keyword evidence="3" id="KW-1185">Reference proteome</keyword>
<proteinExistence type="predicted"/>
<comment type="caution">
    <text evidence="2">The sequence shown here is derived from an EMBL/GenBank/DDBJ whole genome shotgun (WGS) entry which is preliminary data.</text>
</comment>
<sequence length="177" mass="19357">MFDRNLIAKALSKALKSSEHPNLTFLHWEVGKFTDPGIVNLSKALKNGSLPNLASFHLKGDKIDRSGVEALSKALKSGSLPNLASFHLKGDIIDYKSVEDSSKALKSTASSNKSLMQCFKEFKSDEANNQDGQHVPLMARNRLSSPDGSNNDQPGPSSRLSEMQQMLSGKLLSFFTF</sequence>
<dbReference type="AlphaFoldDB" id="A0AAV6TQS1"/>
<dbReference type="Gene3D" id="3.80.10.10">
    <property type="entry name" value="Ribonuclease Inhibitor"/>
    <property type="match status" value="1"/>
</dbReference>
<reference evidence="2 3" key="1">
    <citation type="journal article" date="2022" name="Nat. Ecol. Evol.">
        <title>A masculinizing supergene underlies an exaggerated male reproductive morph in a spider.</title>
        <authorList>
            <person name="Hendrickx F."/>
            <person name="De Corte Z."/>
            <person name="Sonet G."/>
            <person name="Van Belleghem S.M."/>
            <person name="Kostlbacher S."/>
            <person name="Vangestel C."/>
        </authorList>
    </citation>
    <scope>NUCLEOTIDE SEQUENCE [LARGE SCALE GENOMIC DNA]</scope>
    <source>
        <strain evidence="2">W744_W776</strain>
    </source>
</reference>
<dbReference type="Proteomes" id="UP000827092">
    <property type="component" value="Unassembled WGS sequence"/>
</dbReference>
<evidence type="ECO:0000313" key="2">
    <source>
        <dbReference type="EMBL" id="KAG8174014.1"/>
    </source>
</evidence>
<protein>
    <submittedName>
        <fullName evidence="2">Uncharacterized protein</fullName>
    </submittedName>
</protein>
<organism evidence="2 3">
    <name type="scientific">Oedothorax gibbosus</name>
    <dbReference type="NCBI Taxonomy" id="931172"/>
    <lineage>
        <taxon>Eukaryota</taxon>
        <taxon>Metazoa</taxon>
        <taxon>Ecdysozoa</taxon>
        <taxon>Arthropoda</taxon>
        <taxon>Chelicerata</taxon>
        <taxon>Arachnida</taxon>
        <taxon>Araneae</taxon>
        <taxon>Araneomorphae</taxon>
        <taxon>Entelegynae</taxon>
        <taxon>Araneoidea</taxon>
        <taxon>Linyphiidae</taxon>
        <taxon>Erigoninae</taxon>
        <taxon>Oedothorax</taxon>
    </lineage>
</organism>
<dbReference type="EMBL" id="JAFNEN010001359">
    <property type="protein sequence ID" value="KAG8174014.1"/>
    <property type="molecule type" value="Genomic_DNA"/>
</dbReference>
<name>A0AAV6TQS1_9ARAC</name>
<feature type="compositionally biased region" description="Polar residues" evidence="1">
    <location>
        <begin position="142"/>
        <end position="162"/>
    </location>
</feature>
<evidence type="ECO:0000313" key="3">
    <source>
        <dbReference type="Proteomes" id="UP000827092"/>
    </source>
</evidence>
<feature type="region of interest" description="Disordered" evidence="1">
    <location>
        <begin position="140"/>
        <end position="162"/>
    </location>
</feature>
<gene>
    <name evidence="2" type="ORF">JTE90_024160</name>
</gene>
<dbReference type="SUPFAM" id="SSF52047">
    <property type="entry name" value="RNI-like"/>
    <property type="match status" value="1"/>
</dbReference>
<dbReference type="InterPro" id="IPR032675">
    <property type="entry name" value="LRR_dom_sf"/>
</dbReference>
<accession>A0AAV6TQS1</accession>
<evidence type="ECO:0000256" key="1">
    <source>
        <dbReference type="SAM" id="MobiDB-lite"/>
    </source>
</evidence>